<organism evidence="1 2">
    <name type="scientific">Kitasatospora misakiensis</name>
    <dbReference type="NCBI Taxonomy" id="67330"/>
    <lineage>
        <taxon>Bacteria</taxon>
        <taxon>Bacillati</taxon>
        <taxon>Actinomycetota</taxon>
        <taxon>Actinomycetes</taxon>
        <taxon>Kitasatosporales</taxon>
        <taxon>Streptomycetaceae</taxon>
        <taxon>Kitasatospora</taxon>
    </lineage>
</organism>
<dbReference type="EMBL" id="JBHSOF010000039">
    <property type="protein sequence ID" value="MFC5666390.1"/>
    <property type="molecule type" value="Genomic_DNA"/>
</dbReference>
<proteinExistence type="predicted"/>
<evidence type="ECO:0000313" key="1">
    <source>
        <dbReference type="EMBL" id="MFC5666390.1"/>
    </source>
</evidence>
<dbReference type="RefSeq" id="WP_380228063.1">
    <property type="nucleotide sequence ID" value="NZ_JBHSOF010000039.1"/>
</dbReference>
<accession>A0ABW0X790</accession>
<reference evidence="2" key="1">
    <citation type="journal article" date="2019" name="Int. J. Syst. Evol. Microbiol.">
        <title>The Global Catalogue of Microorganisms (GCM) 10K type strain sequencing project: providing services to taxonomists for standard genome sequencing and annotation.</title>
        <authorList>
            <consortium name="The Broad Institute Genomics Platform"/>
            <consortium name="The Broad Institute Genome Sequencing Center for Infectious Disease"/>
            <person name="Wu L."/>
            <person name="Ma J."/>
        </authorList>
    </citation>
    <scope>NUCLEOTIDE SEQUENCE [LARGE SCALE GENOMIC DNA]</scope>
    <source>
        <strain evidence="2">CGMCC 4.1437</strain>
    </source>
</reference>
<comment type="caution">
    <text evidence="1">The sequence shown here is derived from an EMBL/GenBank/DDBJ whole genome shotgun (WGS) entry which is preliminary data.</text>
</comment>
<keyword evidence="2" id="KW-1185">Reference proteome</keyword>
<name>A0ABW0X790_9ACTN</name>
<gene>
    <name evidence="1" type="ORF">ACFP3U_25915</name>
</gene>
<dbReference type="Proteomes" id="UP001595975">
    <property type="component" value="Unassembled WGS sequence"/>
</dbReference>
<evidence type="ECO:0000313" key="2">
    <source>
        <dbReference type="Proteomes" id="UP001595975"/>
    </source>
</evidence>
<sequence>MGSMLSRATEEYRREAAEVFDDLQAVLSVVDIKLPSLTVDWQSAYTTGAVLIDLGAAPPSEIIKLVEALRRGARA</sequence>
<protein>
    <submittedName>
        <fullName evidence="1">Uncharacterized protein</fullName>
    </submittedName>
</protein>